<dbReference type="Proteomes" id="UP000008068">
    <property type="component" value="Unassembled WGS sequence"/>
</dbReference>
<name>G0P384_CAEBE</name>
<dbReference type="EMBL" id="GL380038">
    <property type="protein sequence ID" value="EGT43867.1"/>
    <property type="molecule type" value="Genomic_DNA"/>
</dbReference>
<dbReference type="eggNOG" id="ENOG502TKHR">
    <property type="taxonomic scope" value="Eukaryota"/>
</dbReference>
<keyword evidence="2" id="KW-1185">Reference proteome</keyword>
<gene>
    <name evidence="1" type="ORF">CAEBREN_10212</name>
</gene>
<organism evidence="2">
    <name type="scientific">Caenorhabditis brenneri</name>
    <name type="common">Nematode worm</name>
    <dbReference type="NCBI Taxonomy" id="135651"/>
    <lineage>
        <taxon>Eukaryota</taxon>
        <taxon>Metazoa</taxon>
        <taxon>Ecdysozoa</taxon>
        <taxon>Nematoda</taxon>
        <taxon>Chromadorea</taxon>
        <taxon>Rhabditida</taxon>
        <taxon>Rhabditina</taxon>
        <taxon>Rhabditomorpha</taxon>
        <taxon>Rhabditoidea</taxon>
        <taxon>Rhabditidae</taxon>
        <taxon>Peloderinae</taxon>
        <taxon>Caenorhabditis</taxon>
    </lineage>
</organism>
<dbReference type="InParanoid" id="G0P384"/>
<evidence type="ECO:0000313" key="1">
    <source>
        <dbReference type="EMBL" id="EGT43867.1"/>
    </source>
</evidence>
<evidence type="ECO:0000313" key="2">
    <source>
        <dbReference type="Proteomes" id="UP000008068"/>
    </source>
</evidence>
<accession>G0P384</accession>
<proteinExistence type="predicted"/>
<protein>
    <submittedName>
        <fullName evidence="1">Uncharacterized protein</fullName>
    </submittedName>
</protein>
<reference evidence="2" key="1">
    <citation type="submission" date="2011-07" db="EMBL/GenBank/DDBJ databases">
        <authorList>
            <consortium name="Caenorhabditis brenneri Sequencing and Analysis Consortium"/>
            <person name="Wilson R.K."/>
        </authorList>
    </citation>
    <scope>NUCLEOTIDE SEQUENCE [LARGE SCALE GENOMIC DNA]</scope>
    <source>
        <strain evidence="2">PB2801</strain>
    </source>
</reference>
<dbReference type="HOGENOM" id="CLU_710231_0_0_1"/>
<sequence length="361" mass="42734">MAENEKELTENQEKAFAVIAGRYGLDCQSIYVKYDQTRVQYTNDPTNGISYENYSRKCSRRQMKIIRDREYQQTALNDLNIVFSNSKNQFESLFIEYHQRVKTDGVARRQMMENGLVFLDDFIVMFSDYGFYHHVKKLSVQTDDLVTFHSIMDCLKPGVLEEIEIVNIDFPRYQKSEDVTEEYSKINEYMVEYERKKAKFWEFLDGEMEVSEVITVDQDRIARSTQFEETQRVYWLHNQMIRIPIAAFFHLNVFEIYHEQLDTMDIVMMTGTHQDEPNNKFKRALFYHPSKLNLVDLEKFFDLTPANKNLIDDFVSQKPDLKGRYYYHLGESEIYGDGSVFIAKLAYPRLCVPTGTQEIVL</sequence>
<dbReference type="AlphaFoldDB" id="G0P384"/>